<keyword evidence="6 9" id="KW-1133">Transmembrane helix</keyword>
<dbReference type="GO" id="GO:0070726">
    <property type="term" value="P:cell wall assembly"/>
    <property type="evidence" value="ECO:0007669"/>
    <property type="project" value="UniProtKB-UniRule"/>
</dbReference>
<dbReference type="EC" id="2.7.8.-" evidence="9"/>
<reference evidence="11" key="1">
    <citation type="submission" date="2020-11" db="EMBL/GenBank/DDBJ databases">
        <title>Multidrug resistant novel bacterium Savagea serpentis sp. nov., isolated from the scats of a vine snake (Ahaetulla nasuta).</title>
        <authorList>
            <person name="Venkata Ramana V."/>
            <person name="Vikas Patil S."/>
            <person name="Yogita Lugani V."/>
        </authorList>
    </citation>
    <scope>NUCLEOTIDE SEQUENCE</scope>
    <source>
        <strain evidence="11">SN6</strain>
    </source>
</reference>
<keyword evidence="7 9" id="KW-0472">Membrane</keyword>
<dbReference type="GO" id="GO:0016780">
    <property type="term" value="F:phosphotransferase activity, for other substituted phosphate groups"/>
    <property type="evidence" value="ECO:0007669"/>
    <property type="project" value="UniProtKB-UniRule"/>
</dbReference>
<dbReference type="PANTHER" id="PTHR33392:SF6">
    <property type="entry name" value="POLYISOPRENYL-TEICHOIC ACID--PEPTIDOGLYCAN TEICHOIC ACID TRANSFERASE TAGU"/>
    <property type="match status" value="1"/>
</dbReference>
<keyword evidence="12" id="KW-1185">Reference proteome</keyword>
<keyword evidence="3 9" id="KW-0808">Transferase</keyword>
<evidence type="ECO:0000256" key="1">
    <source>
        <dbReference type="ARBA" id="ARBA00006068"/>
    </source>
</evidence>
<dbReference type="Proteomes" id="UP000622653">
    <property type="component" value="Unassembled WGS sequence"/>
</dbReference>
<comment type="similarity">
    <text evidence="1 9">Belongs to the LytR/CpsA/Psr (LCP) family.</text>
</comment>
<keyword evidence="5 9" id="KW-0735">Signal-anchor</keyword>
<keyword evidence="8 9" id="KW-0961">Cell wall biogenesis/degradation</keyword>
<organism evidence="11 12">
    <name type="scientific">Savagea serpentis</name>
    <dbReference type="NCBI Taxonomy" id="2785297"/>
    <lineage>
        <taxon>Bacteria</taxon>
        <taxon>Bacillati</taxon>
        <taxon>Bacillota</taxon>
        <taxon>Bacilli</taxon>
        <taxon>Bacillales</taxon>
        <taxon>Caryophanaceae</taxon>
        <taxon>Savagea</taxon>
    </lineage>
</organism>
<evidence type="ECO:0000256" key="4">
    <source>
        <dbReference type="ARBA" id="ARBA00022692"/>
    </source>
</evidence>
<comment type="function">
    <text evidence="9">May catalyze the final step in cell wall teichoic acid biosynthesis, the transfer of the anionic cell wall polymers (APs) from their lipid-linked precursor to the cell wall peptidoglycan (PG).</text>
</comment>
<dbReference type="Gene3D" id="3.40.630.190">
    <property type="entry name" value="LCP protein"/>
    <property type="match status" value="1"/>
</dbReference>
<dbReference type="PANTHER" id="PTHR33392">
    <property type="entry name" value="POLYISOPRENYL-TEICHOIC ACID--PEPTIDOGLYCAN TEICHOIC ACID TRANSFERASE TAGU"/>
    <property type="match status" value="1"/>
</dbReference>
<evidence type="ECO:0000313" key="12">
    <source>
        <dbReference type="Proteomes" id="UP000622653"/>
    </source>
</evidence>
<evidence type="ECO:0000256" key="6">
    <source>
        <dbReference type="ARBA" id="ARBA00022989"/>
    </source>
</evidence>
<dbReference type="EMBL" id="JADKPV010000003">
    <property type="protein sequence ID" value="MBF4501351.1"/>
    <property type="molecule type" value="Genomic_DNA"/>
</dbReference>
<dbReference type="Pfam" id="PF03816">
    <property type="entry name" value="LytR_cpsA_psr"/>
    <property type="match status" value="1"/>
</dbReference>
<evidence type="ECO:0000256" key="9">
    <source>
        <dbReference type="HAMAP-Rule" id="MF_01140"/>
    </source>
</evidence>
<evidence type="ECO:0000256" key="8">
    <source>
        <dbReference type="ARBA" id="ARBA00023316"/>
    </source>
</evidence>
<feature type="topological domain" description="Extracellular" evidence="9">
    <location>
        <begin position="36"/>
        <end position="310"/>
    </location>
</feature>
<feature type="topological domain" description="Cytoplasmic" evidence="9">
    <location>
        <begin position="1"/>
        <end position="14"/>
    </location>
</feature>
<gene>
    <name evidence="9" type="primary">tagU</name>
    <name evidence="11" type="ORF">IRY55_08255</name>
</gene>
<comment type="subcellular location">
    <subcellularLocation>
        <location evidence="9">Cell membrane</location>
        <topology evidence="9">Single-pass type II membrane protein</topology>
    </subcellularLocation>
</comment>
<name>A0A8J7GCT4_9BACL</name>
<evidence type="ECO:0000256" key="5">
    <source>
        <dbReference type="ARBA" id="ARBA00022968"/>
    </source>
</evidence>
<dbReference type="InterPro" id="IPR023734">
    <property type="entry name" value="TagU"/>
</dbReference>
<dbReference type="HAMAP" id="MF_01140">
    <property type="entry name" value="TagU_transferase"/>
    <property type="match status" value="1"/>
</dbReference>
<comment type="pathway">
    <text evidence="9">Cell wall biogenesis.</text>
</comment>
<evidence type="ECO:0000313" key="11">
    <source>
        <dbReference type="EMBL" id="MBF4501351.1"/>
    </source>
</evidence>
<dbReference type="RefSeq" id="WP_194562831.1">
    <property type="nucleotide sequence ID" value="NZ_JADKPV010000003.1"/>
</dbReference>
<proteinExistence type="inferred from homology"/>
<dbReference type="InterPro" id="IPR004474">
    <property type="entry name" value="LytR_CpsA_psr"/>
</dbReference>
<dbReference type="AlphaFoldDB" id="A0A8J7GCT4"/>
<feature type="domain" description="Cell envelope-related transcriptional attenuator" evidence="10">
    <location>
        <begin position="85"/>
        <end position="227"/>
    </location>
</feature>
<keyword evidence="2 9" id="KW-1003">Cell membrane</keyword>
<sequence>MTSRIERKRKKKRAVWKWILLIFAIVLAAGVAYAAKMYIDLKSTVQNIHEPIDSEKREDDLTFHEQEPFSVLLLGVDERPGDGGRSDTMIVLTVNPETNSTKMLSIPRDTYTEIVGHGTSDKINHAYAYGGAKMAIQSVENLFDIPIDFFVQVNMESFKEIVNAVGGVDVISPLDFDLEGYHFNKGPLTLNGDEALKYVRMRKEDPRGDWGRQDRQRQVVEAVMKKGASVSTLVNYRPIFDAIQNNFKTNMTFDEMVSIQKHYKDAAKQLEQLHLEEGEGQFIGNIWYYMPNEEELNEVIRTLREHLELQ</sequence>
<evidence type="ECO:0000256" key="2">
    <source>
        <dbReference type="ARBA" id="ARBA00022475"/>
    </source>
</evidence>
<dbReference type="NCBIfam" id="TIGR00350">
    <property type="entry name" value="lytR_cpsA_psr"/>
    <property type="match status" value="1"/>
</dbReference>
<comment type="caution">
    <text evidence="11">The sequence shown here is derived from an EMBL/GenBank/DDBJ whole genome shotgun (WGS) entry which is preliminary data.</text>
</comment>
<protein>
    <recommendedName>
        <fullName evidence="9">Polyisoprenyl-teichoic acid--peptidoglycan teichoic acid transferase TagU</fullName>
        <ecNumber evidence="9">2.7.8.-</ecNumber>
    </recommendedName>
</protein>
<evidence type="ECO:0000259" key="10">
    <source>
        <dbReference type="Pfam" id="PF03816"/>
    </source>
</evidence>
<accession>A0A8J7GCT4</accession>
<dbReference type="GO" id="GO:0005886">
    <property type="term" value="C:plasma membrane"/>
    <property type="evidence" value="ECO:0007669"/>
    <property type="project" value="UniProtKB-SubCell"/>
</dbReference>
<evidence type="ECO:0000256" key="3">
    <source>
        <dbReference type="ARBA" id="ARBA00022679"/>
    </source>
</evidence>
<dbReference type="InterPro" id="IPR050922">
    <property type="entry name" value="LytR/CpsA/Psr_CW_biosynth"/>
</dbReference>
<evidence type="ECO:0000256" key="7">
    <source>
        <dbReference type="ARBA" id="ARBA00023136"/>
    </source>
</evidence>
<keyword evidence="4 9" id="KW-0812">Transmembrane</keyword>